<dbReference type="InterPro" id="IPR027498">
    <property type="entry name" value="Ribosomal_uS2_euk"/>
</dbReference>
<dbReference type="AlphaFoldDB" id="A0A8J6LJZ3"/>
<evidence type="ECO:0000256" key="3">
    <source>
        <dbReference type="ARBA" id="ARBA00022490"/>
    </source>
</evidence>
<dbReference type="PROSITE" id="PS00962">
    <property type="entry name" value="RIBOSOMAL_S2_1"/>
    <property type="match status" value="1"/>
</dbReference>
<reference evidence="9" key="1">
    <citation type="journal article" date="2020" name="J Insects Food Feed">
        <title>The yellow mealworm (Tenebrio molitor) genome: a resource for the emerging insects as food and feed industry.</title>
        <authorList>
            <person name="Eriksson T."/>
            <person name="Andere A."/>
            <person name="Kelstrup H."/>
            <person name="Emery V."/>
            <person name="Picard C."/>
        </authorList>
    </citation>
    <scope>NUCLEOTIDE SEQUENCE</scope>
    <source>
        <strain evidence="9">Stoneville</strain>
        <tissue evidence="9">Whole head</tissue>
    </source>
</reference>
<evidence type="ECO:0000256" key="7">
    <source>
        <dbReference type="RuleBase" id="RU003631"/>
    </source>
</evidence>
<protein>
    <recommendedName>
        <fullName evidence="6">Small ribosomal subunit protein uS2</fullName>
    </recommendedName>
</protein>
<organism evidence="9 10">
    <name type="scientific">Tenebrio molitor</name>
    <name type="common">Yellow mealworm beetle</name>
    <dbReference type="NCBI Taxonomy" id="7067"/>
    <lineage>
        <taxon>Eukaryota</taxon>
        <taxon>Metazoa</taxon>
        <taxon>Ecdysozoa</taxon>
        <taxon>Arthropoda</taxon>
        <taxon>Hexapoda</taxon>
        <taxon>Insecta</taxon>
        <taxon>Pterygota</taxon>
        <taxon>Neoptera</taxon>
        <taxon>Endopterygota</taxon>
        <taxon>Coleoptera</taxon>
        <taxon>Polyphaga</taxon>
        <taxon>Cucujiformia</taxon>
        <taxon>Tenebrionidae</taxon>
        <taxon>Tenebrio</taxon>
    </lineage>
</organism>
<keyword evidence="3 6" id="KW-0963">Cytoplasm</keyword>
<evidence type="ECO:0000313" key="9">
    <source>
        <dbReference type="EMBL" id="KAH0821783.1"/>
    </source>
</evidence>
<keyword evidence="10" id="KW-1185">Reference proteome</keyword>
<dbReference type="InterPro" id="IPR018130">
    <property type="entry name" value="Ribosomal_uS2_CS"/>
</dbReference>
<gene>
    <name evidence="9" type="ORF">GEV33_001008</name>
</gene>
<dbReference type="Pfam" id="PF00318">
    <property type="entry name" value="Ribosomal_S2"/>
    <property type="match status" value="2"/>
</dbReference>
<reference evidence="9" key="2">
    <citation type="submission" date="2021-08" db="EMBL/GenBank/DDBJ databases">
        <authorList>
            <person name="Eriksson T."/>
        </authorList>
    </citation>
    <scope>NUCLEOTIDE SEQUENCE</scope>
    <source>
        <strain evidence="9">Stoneville</strain>
        <tissue evidence="9">Whole head</tissue>
    </source>
</reference>
<comment type="subcellular location">
    <subcellularLocation>
        <location evidence="1 6">Cytoplasm</location>
    </subcellularLocation>
</comment>
<evidence type="ECO:0000256" key="6">
    <source>
        <dbReference type="HAMAP-Rule" id="MF_03015"/>
    </source>
</evidence>
<dbReference type="EMBL" id="JABDTM020006146">
    <property type="protein sequence ID" value="KAH0821783.1"/>
    <property type="molecule type" value="Genomic_DNA"/>
</dbReference>
<comment type="caution">
    <text evidence="9">The sequence shown here is derived from an EMBL/GenBank/DDBJ whole genome shotgun (WGS) entry which is preliminary data.</text>
</comment>
<evidence type="ECO:0000256" key="1">
    <source>
        <dbReference type="ARBA" id="ARBA00004496"/>
    </source>
</evidence>
<keyword evidence="5 6" id="KW-0687">Ribonucleoprotein</keyword>
<dbReference type="PANTHER" id="PTHR11489">
    <property type="entry name" value="40S RIBOSOMAL PROTEIN SA"/>
    <property type="match status" value="1"/>
</dbReference>
<dbReference type="SUPFAM" id="SSF52313">
    <property type="entry name" value="Ribosomal protein S2"/>
    <property type="match status" value="1"/>
</dbReference>
<keyword evidence="4 6" id="KW-0689">Ribosomal protein</keyword>
<evidence type="ECO:0000256" key="2">
    <source>
        <dbReference type="ARBA" id="ARBA00006242"/>
    </source>
</evidence>
<dbReference type="PRINTS" id="PR00395">
    <property type="entry name" value="RIBOSOMALS2"/>
</dbReference>
<dbReference type="FunFam" id="3.40.50.10490:FF:000012">
    <property type="entry name" value="40S ribosomal protein SA"/>
    <property type="match status" value="1"/>
</dbReference>
<sequence length="481" mass="53050">MSGGLEVLALKEDDVTKMLAAGTHLGTSNVDFQMEQYVYKRRADGVHIINLRKTWEKLLLAARAIVAIEHPSEVFVISSRPYGQRAVLKFAAHTGATPIAGRFTPGAFTNQIQAAFREPRLLIVTDPAYDHQPITEASYVNIPVIALCITDSPLRFVDVAIPGNNKSAHSIGLLWWLLAREVLRLRGIIPRETKWDVVVDLFFYREPEEAEKEEQAAKEAVVVKPEVVPHETQDLEWTTMETQDWTATEPPAVVPVPAAGAGGAPPFQPAATDDWAAQVQEEWGANATATQPAQPNWGSSASEIRAGIKKFLKKLFFFKMLMNELIPFTSLNSTTGRYANIPSSSRLKLNNFWMTTGIAAMSLSKILPTTSRKKSFLALFVTSVTGGGAYKSEKIGGVYCWPAVRLLALAPPAKKRHEWYSTRKPQQPNSFLITSILFCMSCRCGGFSSWSKYFLAIFATCSTNSSSTLLSSGDLFDLGAW</sequence>
<dbReference type="GO" id="GO:0022627">
    <property type="term" value="C:cytosolic small ribosomal subunit"/>
    <property type="evidence" value="ECO:0007669"/>
    <property type="project" value="UniProtKB-UniRule"/>
</dbReference>
<accession>A0A8J6LJZ3</accession>
<proteinExistence type="inferred from homology"/>
<dbReference type="GO" id="GO:0003735">
    <property type="term" value="F:structural constituent of ribosome"/>
    <property type="evidence" value="ECO:0007669"/>
    <property type="project" value="UniProtKB-UniRule"/>
</dbReference>
<evidence type="ECO:0000256" key="5">
    <source>
        <dbReference type="ARBA" id="ARBA00023274"/>
    </source>
</evidence>
<feature type="domain" description="Small ribosomal subunit protein uS2 C-terminal" evidence="8">
    <location>
        <begin position="202"/>
        <end position="298"/>
    </location>
</feature>
<dbReference type="Proteomes" id="UP000719412">
    <property type="component" value="Unassembled WGS sequence"/>
</dbReference>
<dbReference type="InterPro" id="IPR005707">
    <property type="entry name" value="Ribosomal_uS2_euk/arc"/>
</dbReference>
<comment type="subunit">
    <text evidence="6">Component of the small ribosomal subunit. Mature ribosomes consist of a small (40S) and a large (60S) subunit. The 40S subunit contains about 33 different proteins and 1 molecule of RNA (18S). The 60S subunit contains about 49 different proteins and 3 molecules of RNA (28S, 5.8S and 5S). Interacts with ribosomal protein S21.</text>
</comment>
<dbReference type="NCBIfam" id="TIGR01012">
    <property type="entry name" value="uS2_euk_arch"/>
    <property type="match status" value="1"/>
</dbReference>
<dbReference type="PROSITE" id="PS00963">
    <property type="entry name" value="RIBOSOMAL_S2_2"/>
    <property type="match status" value="1"/>
</dbReference>
<dbReference type="InterPro" id="IPR032281">
    <property type="entry name" value="Ribosomal_uS2_C"/>
</dbReference>
<comment type="function">
    <text evidence="6">Required for the assembly and/or stability of the 40S ribosomal subunit. Required for the processing of the 20S rRNA-precursor to mature 18S rRNA in a late step of the maturation of 40S ribosomal subunits.</text>
</comment>
<dbReference type="InterPro" id="IPR023591">
    <property type="entry name" value="Ribosomal_uS2_flav_dom_sf"/>
</dbReference>
<evidence type="ECO:0000256" key="4">
    <source>
        <dbReference type="ARBA" id="ARBA00022980"/>
    </source>
</evidence>
<comment type="similarity">
    <text evidence="2 6 7">Belongs to the universal ribosomal protein uS2 family.</text>
</comment>
<evidence type="ECO:0000313" key="10">
    <source>
        <dbReference type="Proteomes" id="UP000719412"/>
    </source>
</evidence>
<dbReference type="Gene3D" id="3.40.50.10490">
    <property type="entry name" value="Glucose-6-phosphate isomerase like protein, domain 1"/>
    <property type="match status" value="1"/>
</dbReference>
<evidence type="ECO:0000259" key="8">
    <source>
        <dbReference type="Pfam" id="PF16122"/>
    </source>
</evidence>
<name>A0A8J6LJZ3_TENMO</name>
<dbReference type="CDD" id="cd01425">
    <property type="entry name" value="RPS2"/>
    <property type="match status" value="1"/>
</dbReference>
<dbReference type="Pfam" id="PF16122">
    <property type="entry name" value="40S_SA_C"/>
    <property type="match status" value="1"/>
</dbReference>
<dbReference type="InterPro" id="IPR001865">
    <property type="entry name" value="Ribosomal_uS2"/>
</dbReference>
<dbReference type="GO" id="GO:0000028">
    <property type="term" value="P:ribosomal small subunit assembly"/>
    <property type="evidence" value="ECO:0007669"/>
    <property type="project" value="UniProtKB-UniRule"/>
</dbReference>
<dbReference type="HAMAP" id="MF_03015">
    <property type="entry name" value="Ribosomal_S2_euk"/>
    <property type="match status" value="1"/>
</dbReference>
<dbReference type="GO" id="GO:0006412">
    <property type="term" value="P:translation"/>
    <property type="evidence" value="ECO:0007669"/>
    <property type="project" value="UniProtKB-UniRule"/>
</dbReference>